<name>A0A1G5PK08_9RHOB</name>
<accession>A0A1G5PK08</accession>
<dbReference type="Proteomes" id="UP000198767">
    <property type="component" value="Unassembled WGS sequence"/>
</dbReference>
<protein>
    <submittedName>
        <fullName evidence="2">Uncharacterized protein</fullName>
    </submittedName>
</protein>
<organism evidence="2 3">
    <name type="scientific">Epibacterium ulvae</name>
    <dbReference type="NCBI Taxonomy" id="1156985"/>
    <lineage>
        <taxon>Bacteria</taxon>
        <taxon>Pseudomonadati</taxon>
        <taxon>Pseudomonadota</taxon>
        <taxon>Alphaproteobacteria</taxon>
        <taxon>Rhodobacterales</taxon>
        <taxon>Roseobacteraceae</taxon>
        <taxon>Epibacterium</taxon>
    </lineage>
</organism>
<dbReference type="OrthoDB" id="7875742at2"/>
<evidence type="ECO:0000256" key="1">
    <source>
        <dbReference type="SAM" id="Phobius"/>
    </source>
</evidence>
<dbReference type="EMBL" id="FMWG01000001">
    <property type="protein sequence ID" value="SCZ49853.1"/>
    <property type="molecule type" value="Genomic_DNA"/>
</dbReference>
<evidence type="ECO:0000313" key="3">
    <source>
        <dbReference type="Proteomes" id="UP000198767"/>
    </source>
</evidence>
<keyword evidence="1" id="KW-0472">Membrane</keyword>
<feature type="transmembrane region" description="Helical" evidence="1">
    <location>
        <begin position="159"/>
        <end position="179"/>
    </location>
</feature>
<evidence type="ECO:0000313" key="2">
    <source>
        <dbReference type="EMBL" id="SCZ49853.1"/>
    </source>
</evidence>
<proteinExistence type="predicted"/>
<dbReference type="RefSeq" id="WP_090214826.1">
    <property type="nucleotide sequence ID" value="NZ_CANMPF010000002.1"/>
</dbReference>
<keyword evidence="1" id="KW-1133">Transmembrane helix</keyword>
<reference evidence="2 3" key="1">
    <citation type="submission" date="2016-10" db="EMBL/GenBank/DDBJ databases">
        <authorList>
            <person name="de Groot N.N."/>
        </authorList>
    </citation>
    <scope>NUCLEOTIDE SEQUENCE [LARGE SCALE GENOMIC DNA]</scope>
    <source>
        <strain evidence="2 3">U95</strain>
    </source>
</reference>
<gene>
    <name evidence="2" type="ORF">SAMN04488118_101174</name>
</gene>
<keyword evidence="1" id="KW-0812">Transmembrane</keyword>
<sequence length="180" mass="19634">MTKDAIHISAEEHGRVRLFALDMRPEQIAFLRDEPGALAQLLQINTLDMAQVDVFHTKDLEGLGLAGYLSEGCGIARSDLDTARLNTLSGAMMAIRSRAFEGQACDLTLSPCITLVETFSEETAKWSARAMETPAAAKPHMPQPKKTTPRQARAEARRIGATLFGFVMALIALGLFSLLF</sequence>
<dbReference type="STRING" id="1156985.SAMN04488118_101174"/>
<dbReference type="AlphaFoldDB" id="A0A1G5PK08"/>
<keyword evidence="3" id="KW-1185">Reference proteome</keyword>